<feature type="compositionally biased region" description="Polar residues" evidence="17">
    <location>
        <begin position="84"/>
        <end position="93"/>
    </location>
</feature>
<gene>
    <name evidence="20" type="ORF">KGF57_000622</name>
</gene>
<feature type="compositionally biased region" description="Basic and acidic residues" evidence="17">
    <location>
        <begin position="2127"/>
        <end position="2138"/>
    </location>
</feature>
<proteinExistence type="inferred from homology"/>
<evidence type="ECO:0000256" key="14">
    <source>
        <dbReference type="ARBA" id="ARBA00023303"/>
    </source>
</evidence>
<evidence type="ECO:0000256" key="8">
    <source>
        <dbReference type="ARBA" id="ARBA00022837"/>
    </source>
</evidence>
<dbReference type="Gene3D" id="1.10.238.10">
    <property type="entry name" value="EF-hand"/>
    <property type="match status" value="1"/>
</dbReference>
<feature type="region of interest" description="Disordered" evidence="17">
    <location>
        <begin position="1210"/>
        <end position="1232"/>
    </location>
</feature>
<dbReference type="InterPro" id="IPR011992">
    <property type="entry name" value="EF-hand-dom_pair"/>
</dbReference>
<dbReference type="GO" id="GO:0098703">
    <property type="term" value="P:calcium ion import across plasma membrane"/>
    <property type="evidence" value="ECO:0007669"/>
    <property type="project" value="TreeGrafter"/>
</dbReference>
<evidence type="ECO:0000256" key="18">
    <source>
        <dbReference type="SAM" id="Phobius"/>
    </source>
</evidence>
<dbReference type="SUPFAM" id="SSF81324">
    <property type="entry name" value="Voltage-gated potassium channels"/>
    <property type="match status" value="4"/>
</dbReference>
<feature type="compositionally biased region" description="Acidic residues" evidence="17">
    <location>
        <begin position="1215"/>
        <end position="1228"/>
    </location>
</feature>
<feature type="transmembrane region" description="Helical" evidence="18">
    <location>
        <begin position="1034"/>
        <end position="1058"/>
    </location>
</feature>
<evidence type="ECO:0000256" key="11">
    <source>
        <dbReference type="ARBA" id="ARBA00023065"/>
    </source>
</evidence>
<feature type="compositionally biased region" description="Basic and acidic residues" evidence="17">
    <location>
        <begin position="527"/>
        <end position="536"/>
    </location>
</feature>
<feature type="transmembrane region" description="Helical" evidence="18">
    <location>
        <begin position="1116"/>
        <end position="1137"/>
    </location>
</feature>
<dbReference type="PANTHER" id="PTHR45628">
    <property type="entry name" value="VOLTAGE-DEPENDENT CALCIUM CHANNEL TYPE A SUBUNIT ALPHA-1"/>
    <property type="match status" value="1"/>
</dbReference>
<dbReference type="SUPFAM" id="SSF47473">
    <property type="entry name" value="EF-hand"/>
    <property type="match status" value="1"/>
</dbReference>
<feature type="compositionally biased region" description="Acidic residues" evidence="17">
    <location>
        <begin position="537"/>
        <end position="548"/>
    </location>
</feature>
<protein>
    <recommendedName>
        <fullName evidence="16">Calcium-channel protein CCH1</fullName>
    </recommendedName>
</protein>
<feature type="region of interest" description="Disordered" evidence="17">
    <location>
        <begin position="2126"/>
        <end position="2167"/>
    </location>
</feature>
<feature type="compositionally biased region" description="Polar residues" evidence="17">
    <location>
        <begin position="275"/>
        <end position="289"/>
    </location>
</feature>
<feature type="region of interest" description="Disordered" evidence="17">
    <location>
        <begin position="262"/>
        <end position="318"/>
    </location>
</feature>
<feature type="transmembrane region" description="Helical" evidence="18">
    <location>
        <begin position="1346"/>
        <end position="1365"/>
    </location>
</feature>
<keyword evidence="7 18" id="KW-0812">Transmembrane</keyword>
<comment type="caution">
    <text evidence="20">The sequence shown here is derived from an EMBL/GenBank/DDBJ whole genome shotgun (WGS) entry which is preliminary data.</text>
</comment>
<dbReference type="InterPro" id="IPR027359">
    <property type="entry name" value="Volt_channel_dom_sf"/>
</dbReference>
<keyword evidence="13" id="KW-0325">Glycoprotein</keyword>
<keyword evidence="12 18" id="KW-0472">Membrane</keyword>
<evidence type="ECO:0000256" key="7">
    <source>
        <dbReference type="ARBA" id="ARBA00022692"/>
    </source>
</evidence>
<feature type="region of interest" description="Disordered" evidence="17">
    <location>
        <begin position="141"/>
        <end position="230"/>
    </location>
</feature>
<dbReference type="PROSITE" id="PS50222">
    <property type="entry name" value="EF_HAND_2"/>
    <property type="match status" value="1"/>
</dbReference>
<dbReference type="EMBL" id="JAIHNG010000035">
    <property type="protein sequence ID" value="KAI5966658.1"/>
    <property type="molecule type" value="Genomic_DNA"/>
</dbReference>
<organism evidence="20 21">
    <name type="scientific">Candida theae</name>
    <dbReference type="NCBI Taxonomy" id="1198502"/>
    <lineage>
        <taxon>Eukaryota</taxon>
        <taxon>Fungi</taxon>
        <taxon>Dikarya</taxon>
        <taxon>Ascomycota</taxon>
        <taxon>Saccharomycotina</taxon>
        <taxon>Pichiomycetes</taxon>
        <taxon>Debaryomycetaceae</taxon>
        <taxon>Candida/Lodderomyces clade</taxon>
        <taxon>Candida</taxon>
    </lineage>
</organism>
<feature type="transmembrane region" description="Helical" evidence="18">
    <location>
        <begin position="701"/>
        <end position="720"/>
    </location>
</feature>
<evidence type="ECO:0000256" key="15">
    <source>
        <dbReference type="ARBA" id="ARBA00061395"/>
    </source>
</evidence>
<feature type="transmembrane region" description="Helical" evidence="18">
    <location>
        <begin position="1878"/>
        <end position="1903"/>
    </location>
</feature>
<comment type="similarity">
    <text evidence="15">Belongs to the calcium channel alpha-1 subunit (TC 1.A.1.11) family.</text>
</comment>
<feature type="transmembrane region" description="Helical" evidence="18">
    <location>
        <begin position="940"/>
        <end position="957"/>
    </location>
</feature>
<feature type="region of interest" description="Disordered" evidence="17">
    <location>
        <begin position="1"/>
        <end position="127"/>
    </location>
</feature>
<dbReference type="Pfam" id="PF00520">
    <property type="entry name" value="Ion_trans"/>
    <property type="match status" value="4"/>
</dbReference>
<feature type="compositionally biased region" description="Polar residues" evidence="17">
    <location>
        <begin position="175"/>
        <end position="219"/>
    </location>
</feature>
<evidence type="ECO:0000259" key="19">
    <source>
        <dbReference type="PROSITE" id="PS50222"/>
    </source>
</evidence>
<dbReference type="FunFam" id="1.10.287.70:FF:000118">
    <property type="entry name" value="Calcium channel subunit Cch1"/>
    <property type="match status" value="1"/>
</dbReference>
<dbReference type="PANTHER" id="PTHR45628:SF7">
    <property type="entry name" value="VOLTAGE-DEPENDENT CALCIUM CHANNEL TYPE A SUBUNIT ALPHA-1"/>
    <property type="match status" value="1"/>
</dbReference>
<evidence type="ECO:0000256" key="12">
    <source>
        <dbReference type="ARBA" id="ARBA00023136"/>
    </source>
</evidence>
<feature type="compositionally biased region" description="Acidic residues" evidence="17">
    <location>
        <begin position="2144"/>
        <end position="2155"/>
    </location>
</feature>
<dbReference type="InterPro" id="IPR050599">
    <property type="entry name" value="VDCC_alpha-1_subunit"/>
</dbReference>
<keyword evidence="3" id="KW-1003">Cell membrane</keyword>
<keyword evidence="8" id="KW-0106">Calcium</keyword>
<evidence type="ECO:0000256" key="13">
    <source>
        <dbReference type="ARBA" id="ARBA00023180"/>
    </source>
</evidence>
<keyword evidence="4" id="KW-0597">Phosphoprotein</keyword>
<keyword evidence="9" id="KW-0851">Voltage-gated channel</keyword>
<feature type="transmembrane region" description="Helical" evidence="18">
    <location>
        <begin position="1730"/>
        <end position="1750"/>
    </location>
</feature>
<comment type="subcellular location">
    <subcellularLocation>
        <location evidence="1">Cell membrane</location>
        <topology evidence="1">Multi-pass membrane protein</topology>
    </subcellularLocation>
</comment>
<evidence type="ECO:0000256" key="17">
    <source>
        <dbReference type="SAM" id="MobiDB-lite"/>
    </source>
</evidence>
<reference evidence="20 21" key="1">
    <citation type="journal article" date="2022" name="DNA Res.">
        <title>Genome analysis of five recently described species of the CUG-Ser clade uncovers Candida theae as a new hybrid lineage with pathogenic potential in the Candida parapsilosis species complex.</title>
        <authorList>
            <person name="Mixao V."/>
            <person name="Del Olmo V."/>
            <person name="Hegedusova E."/>
            <person name="Saus E."/>
            <person name="Pryszcz L."/>
            <person name="Cillingova A."/>
            <person name="Nosek J."/>
            <person name="Gabaldon T."/>
        </authorList>
    </citation>
    <scope>NUCLEOTIDE SEQUENCE [LARGE SCALE GENOMIC DNA]</scope>
    <source>
        <strain evidence="20 21">CBS 12239</strain>
    </source>
</reference>
<evidence type="ECO:0000256" key="2">
    <source>
        <dbReference type="ARBA" id="ARBA00022448"/>
    </source>
</evidence>
<evidence type="ECO:0000256" key="4">
    <source>
        <dbReference type="ARBA" id="ARBA00022553"/>
    </source>
</evidence>
<feature type="transmembrane region" description="Helical" evidence="18">
    <location>
        <begin position="834"/>
        <end position="861"/>
    </location>
</feature>
<sequence>MERKFTITPNFVISQAEDTEVDADESHPRLVAQSTQESVSYDEEFDPNKSYTRSPHRTSPQVPPTNSENPFQTTVRIPRRKSSHTSTFSNSNPFRGERFTTTQDERGQKNLGDFFQHSPIIQGSLDDNDLKDLREGLKSALGTSNENAKWFPVATPSKEEPPKFPPKKPEDNASADANYTTSIPLQDFSLLQASRSGEGNVSSHPPSPFTNYSSNTSPTKGPEPNMDYLETGRFNQNLQPKESPAHSSSKFTDAIARISNRVAGTGDKRDDQSDNDQLTPVKSRASSHIKTPVKEYPSFFETGEPFSQSSPGKESKKLPEFTITTDKEDSAHNKTTISHGLGVYLHSSSDLNLAESASVQDATSQGSLLHQKPPSIQTSQMDGSIKSRKQVLFGKSLGIFSPTSKIRRMCHIVLRNQLTTLFLLLILVLQVVLLSYRQWNPHELGGYYLSGYNWADYLLILINVIYTVEIAAQVIAYGLVNDSAVFEELGIEHPPDLFDYTGLQLRRATFFIKRFIHPYKFKREAKRAEKTKREMQEQNDDSSGDDDQPNYRNPGVSGERELSFERLLDSTTSIDYNLQNKYEFNSFHDDGDDSGAETHRTGTAPDGYKLKSTNTFFKGMEKRKLDPQVKRAFLRKSWQRLDFISSICFWVSLLLSINRYDAKHHIMLFRALSCLRILRLCNLTAGTNTILTACKIALPQLIDVSIFISFFWLFFGIIGVQSFKSSLTRHCVWTNPDDPTDTFVNSDSYCGSFIGLDGSKRSYLSRDGLPSGVIKGFRCPKYSQCISGDNPYNGTISFDNILQSLQMVFVVMSANTFTDIMYHTMDTDNMAACIFFIACIFVMTVWLLNVFIAVIVASFNVTRMEAAVQQKTQGASGWKFLKKYNEEGKDYDQRVKELESRNRFLKLYRKFEVVFVIIIAVDLFVQCFRSHGMSDHRRHLLYRFEVSFTAVFLAEIVSRFILHFPQWRLFFLSKRNSFDLFLAIITVVIIIDPVKDKLGQAYYWLTVFQLMRFYRVVLATSITRNLWLKIMKNIRIIFDLALFYFILLYLVSIILARYFEGTIPQDALDDVDWPMNTLPSSFISLYIITSTENWTEIMYSLQQYAHTTSSRSFGSIFLVMWFILSNMIILNIFIAVISNTLQVSEEGKRKRQLLQFIEVMTRKLQRVQEESGLLKKVKAKLFKRNGAHDEMEKAVVNLLLSGTAVQEFLNRDSNGDTDEEVEEEDDANDSMRTLPSNKWKRWLHINAARVANTFSNPFHFTKQKKKPKFKLETFNPSSFANNIIKERNALLNQQSKFLEANPRYNYVFYIIGPRHKLRRLCQRMVKSSHGDRIDGVAPYRPVSESIVVFTFFATVALVVLACYMTPIFRMENHSAGWIFWSEYVFALIFTVEFIIKVVADGLIFTPNAYCRSSWNLIDLIVLISLWIESIAYLRNDGNLSRIVRGLKALRALRLLTISETAKSNFHNTMIAGFGKIINAAIISLCLLFPFSIWGLNIFNGRLGYCIDEESPESACVNEYQNEVFNWNIVSPNVYTNPQLEFNRFVTSFATLYEIVSFEGWIDLLANVMKSTGVGTVPEKNASPFNGFFVVLFNFISTIFILTLFISVIISNYSRTTGRAYMTTDQISWYQIKKILVQVRPSKRKDYHQLSAFRRFCYKMTVERNPIWHRILNFFLAFHALALLLECFPSSYGLNVFRTVIYTIASILFMVNAVMLAIAQGLKTYLRYRWNIFNLFVSCGAVLTTIIAYPVDDNSPFMNFNKLFLVAILLFIIPRSNRLSQLLRFASASLPVLISLLYTWIIVFLVFAIAMNQIFGLTRIGPNGSGNINLRSVPKTLILLFRCSFGEGWNYIMHDYTVSSPFCSSDGKSDRNDCGSKQYAYILFIAWNLISMYIFLNMFISLILDSFDYINQKTDYSELIQREEIRKFKRAWQKFDPQGSGYIKPIDLPKLLHSLEGALSFRSYSGELEIKKLCRRWIKRNNPNDPYDVTVDYDGIAETMSRMDMPKIRERRKAFDMFIEEALLTMEINNDPGISFTRIILQIPLYTTFDTGKCFNLIDYLERQLLVSKVVKKIHTRRVYEIIAAYACRWKYLKNKRMGIRDSNIAFDTRLRRASYLANEELSINNEFPRDKVPDEKSDPSGSEPDNDDGDGDGDVDSQHPLGQSSMGFAEPGISSGVYYPNSPIFHTSSQMRSPSPTRSKSKRPNLSINIPRNNLEEVRLVDDDITFSPFGDNAAAAYDDERDSWDEMIETSKWRDTLGNLTSKFKKN</sequence>
<feature type="region of interest" description="Disordered" evidence="17">
    <location>
        <begin position="2179"/>
        <end position="2208"/>
    </location>
</feature>
<feature type="transmembrane region" description="Helical" evidence="18">
    <location>
        <begin position="1476"/>
        <end position="1495"/>
    </location>
</feature>
<accession>A0AAD5BIM1</accession>
<feature type="domain" description="EF-hand" evidence="19">
    <location>
        <begin position="1922"/>
        <end position="1957"/>
    </location>
</feature>
<feature type="transmembrane region" description="Helical" evidence="18">
    <location>
        <begin position="1377"/>
        <end position="1395"/>
    </location>
</feature>
<feature type="transmembrane region" description="Helical" evidence="18">
    <location>
        <begin position="978"/>
        <end position="995"/>
    </location>
</feature>
<evidence type="ECO:0000256" key="6">
    <source>
        <dbReference type="ARBA" id="ARBA00022673"/>
    </source>
</evidence>
<feature type="transmembrane region" description="Helical" evidence="18">
    <location>
        <begin position="1699"/>
        <end position="1718"/>
    </location>
</feature>
<feature type="transmembrane region" description="Helical" evidence="18">
    <location>
        <begin position="911"/>
        <end position="928"/>
    </location>
</feature>
<dbReference type="GO" id="GO:0008331">
    <property type="term" value="F:high voltage-gated calcium channel activity"/>
    <property type="evidence" value="ECO:0007669"/>
    <property type="project" value="TreeGrafter"/>
</dbReference>
<feature type="transmembrane region" description="Helical" evidence="18">
    <location>
        <begin position="1001"/>
        <end position="1022"/>
    </location>
</feature>
<feature type="compositionally biased region" description="Basic and acidic residues" evidence="17">
    <location>
        <begin position="95"/>
        <end position="108"/>
    </location>
</feature>
<dbReference type="GO" id="GO:0005891">
    <property type="term" value="C:voltage-gated calcium channel complex"/>
    <property type="evidence" value="ECO:0007669"/>
    <property type="project" value="TreeGrafter"/>
</dbReference>
<keyword evidence="6" id="KW-0107">Calcium channel</keyword>
<feature type="transmembrane region" description="Helical" evidence="18">
    <location>
        <begin position="457"/>
        <end position="480"/>
    </location>
</feature>
<feature type="transmembrane region" description="Helical" evidence="18">
    <location>
        <begin position="418"/>
        <end position="437"/>
    </location>
</feature>
<dbReference type="InterPro" id="IPR005821">
    <property type="entry name" value="Ion_trans_dom"/>
</dbReference>
<feature type="compositionally biased region" description="Basic and acidic residues" evidence="17">
    <location>
        <begin position="157"/>
        <end position="171"/>
    </location>
</feature>
<evidence type="ECO:0000313" key="20">
    <source>
        <dbReference type="EMBL" id="KAI5966658.1"/>
    </source>
</evidence>
<keyword evidence="2" id="KW-0813">Transport</keyword>
<dbReference type="GO" id="GO:0005509">
    <property type="term" value="F:calcium ion binding"/>
    <property type="evidence" value="ECO:0007669"/>
    <property type="project" value="InterPro"/>
</dbReference>
<keyword evidence="11" id="KW-0406">Ion transport</keyword>
<evidence type="ECO:0000256" key="5">
    <source>
        <dbReference type="ARBA" id="ARBA00022568"/>
    </source>
</evidence>
<evidence type="ECO:0000313" key="21">
    <source>
        <dbReference type="Proteomes" id="UP001204833"/>
    </source>
</evidence>
<keyword evidence="5" id="KW-0109">Calcium transport</keyword>
<dbReference type="Proteomes" id="UP001204833">
    <property type="component" value="Unassembled WGS sequence"/>
</dbReference>
<dbReference type="Gene3D" id="1.10.287.70">
    <property type="match status" value="4"/>
</dbReference>
<keyword evidence="21" id="KW-1185">Reference proteome</keyword>
<dbReference type="FunFam" id="1.10.287.70:FF:000093">
    <property type="entry name" value="Calcium channel subunit Cch1"/>
    <property type="match status" value="1"/>
</dbReference>
<evidence type="ECO:0000256" key="1">
    <source>
        <dbReference type="ARBA" id="ARBA00004651"/>
    </source>
</evidence>
<feature type="transmembrane region" description="Helical" evidence="18">
    <location>
        <begin position="1587"/>
        <end position="1609"/>
    </location>
</feature>
<dbReference type="GeneID" id="76148681"/>
<keyword evidence="14" id="KW-0407">Ion channel</keyword>
<dbReference type="RefSeq" id="XP_051610887.1">
    <property type="nucleotide sequence ID" value="XM_051755110.1"/>
</dbReference>
<feature type="transmembrane region" description="Helical" evidence="18">
    <location>
        <begin position="1784"/>
        <end position="1809"/>
    </location>
</feature>
<keyword evidence="10 18" id="KW-1133">Transmembrane helix</keyword>
<dbReference type="InterPro" id="IPR002048">
    <property type="entry name" value="EF_hand_dom"/>
</dbReference>
<evidence type="ECO:0000256" key="9">
    <source>
        <dbReference type="ARBA" id="ARBA00022882"/>
    </source>
</evidence>
<feature type="region of interest" description="Disordered" evidence="17">
    <location>
        <begin position="527"/>
        <end position="560"/>
    </location>
</feature>
<dbReference type="Gene3D" id="1.20.120.350">
    <property type="entry name" value="Voltage-gated potassium channels. Chain C"/>
    <property type="match status" value="3"/>
</dbReference>
<evidence type="ECO:0000256" key="16">
    <source>
        <dbReference type="ARBA" id="ARBA00067459"/>
    </source>
</evidence>
<evidence type="ECO:0000256" key="10">
    <source>
        <dbReference type="ARBA" id="ARBA00022989"/>
    </source>
</evidence>
<feature type="compositionally biased region" description="Polar residues" evidence="17">
    <location>
        <begin position="49"/>
        <end position="75"/>
    </location>
</feature>
<evidence type="ECO:0000256" key="3">
    <source>
        <dbReference type="ARBA" id="ARBA00022475"/>
    </source>
</evidence>
<feature type="transmembrane region" description="Helical" evidence="18">
    <location>
        <begin position="1673"/>
        <end position="1693"/>
    </location>
</feature>
<name>A0AAD5BIM1_9ASCO</name>